<keyword evidence="2" id="KW-1185">Reference proteome</keyword>
<comment type="caution">
    <text evidence="1">The sequence shown here is derived from an EMBL/GenBank/DDBJ whole genome shotgun (WGS) entry which is preliminary data.</text>
</comment>
<feature type="non-terminal residue" evidence="1">
    <location>
        <position position="1"/>
    </location>
</feature>
<dbReference type="InterPro" id="IPR043502">
    <property type="entry name" value="DNA/RNA_pol_sf"/>
</dbReference>
<dbReference type="OrthoDB" id="2420497at2759"/>
<dbReference type="AlphaFoldDB" id="A0A9N9JLV4"/>
<dbReference type="Gene3D" id="3.10.10.10">
    <property type="entry name" value="HIV Type 1 Reverse Transcriptase, subunit A, domain 1"/>
    <property type="match status" value="1"/>
</dbReference>
<accession>A0A9N9JLV4</accession>
<name>A0A9N9JLV4_9GLOM</name>
<evidence type="ECO:0000313" key="1">
    <source>
        <dbReference type="EMBL" id="CAG8786786.1"/>
    </source>
</evidence>
<sequence>ESSLAICLAESIKGLNQDDQKISYNVGLEVTTKQQQEACELLVKNHDVFATDISEDEQTIGLRCTNIVQHYINTGDVVPIKQKPYRIPLDAQEFLQKEILKIKKLGVIQAVEEPWRSLVVIVPKKNGKKRI</sequence>
<feature type="non-terminal residue" evidence="1">
    <location>
        <position position="131"/>
    </location>
</feature>
<dbReference type="Proteomes" id="UP000789396">
    <property type="component" value="Unassembled WGS sequence"/>
</dbReference>
<proteinExistence type="predicted"/>
<dbReference type="EMBL" id="CAJVPZ010057360">
    <property type="protein sequence ID" value="CAG8786786.1"/>
    <property type="molecule type" value="Genomic_DNA"/>
</dbReference>
<dbReference type="SUPFAM" id="SSF56672">
    <property type="entry name" value="DNA/RNA polymerases"/>
    <property type="match status" value="1"/>
</dbReference>
<organism evidence="1 2">
    <name type="scientific">Racocetra fulgida</name>
    <dbReference type="NCBI Taxonomy" id="60492"/>
    <lineage>
        <taxon>Eukaryota</taxon>
        <taxon>Fungi</taxon>
        <taxon>Fungi incertae sedis</taxon>
        <taxon>Mucoromycota</taxon>
        <taxon>Glomeromycotina</taxon>
        <taxon>Glomeromycetes</taxon>
        <taxon>Diversisporales</taxon>
        <taxon>Gigasporaceae</taxon>
        <taxon>Racocetra</taxon>
    </lineage>
</organism>
<gene>
    <name evidence="1" type="ORF">RFULGI_LOCUS16329</name>
</gene>
<reference evidence="1" key="1">
    <citation type="submission" date="2021-06" db="EMBL/GenBank/DDBJ databases">
        <authorList>
            <person name="Kallberg Y."/>
            <person name="Tangrot J."/>
            <person name="Rosling A."/>
        </authorList>
    </citation>
    <scope>NUCLEOTIDE SEQUENCE</scope>
    <source>
        <strain evidence="1">IN212</strain>
    </source>
</reference>
<protein>
    <submittedName>
        <fullName evidence="1">19972_t:CDS:1</fullName>
    </submittedName>
</protein>
<evidence type="ECO:0000313" key="2">
    <source>
        <dbReference type="Proteomes" id="UP000789396"/>
    </source>
</evidence>